<gene>
    <name evidence="1" type="ORF">MNBD_CHLOROFLEXI01-1331</name>
</gene>
<sequence length="433" mass="46361">MRRLIILLVSSSLAILIIWGIVGLLRQANTPTAQASVQFAPQSASQFAPLPNHPSLAPDAGLPAPRITTTTLLDFFQPGTQPNQITDTIDAPQQCMGCHEGYSNQIDQPADYEPWTGWAGSMMAQSGRDPIFYAALDIANADAAFAGEFCLRCHLPRGWLDGRSTPTDGSAMTPIDQEGIQCEVCHRAVDPIYSGENPARDLTVLAAITSPVIMPGNAGLIVDTADFRRGPFDVVADNGFDPHNPAAGALDTLQSPFHQEAALCGSCHDISNPLLSWDEPSQSYTLNPSNQPFTDTTALFPIERTYSEWLLSDFNTPQGVVLPQFGGNKSAVSTCQDCHMQDVTGVGASFFGSVGNIPERNDLPQHDLTGANNWVPLIIPQMPAFSATFSTEPFAAERLAALYAGADRATAMLQNAAELDISLSGTQLMVTIT</sequence>
<dbReference type="EMBL" id="UOEU01000393">
    <property type="protein sequence ID" value="VAW32816.1"/>
    <property type="molecule type" value="Genomic_DNA"/>
</dbReference>
<proteinExistence type="predicted"/>
<feature type="non-terminal residue" evidence="1">
    <location>
        <position position="433"/>
    </location>
</feature>
<dbReference type="Gene3D" id="1.10.1130.10">
    <property type="entry name" value="Flavocytochrome C3, Chain A"/>
    <property type="match status" value="1"/>
</dbReference>
<protein>
    <submittedName>
        <fullName evidence="1">Uncharacterized protein</fullName>
    </submittedName>
</protein>
<reference evidence="1" key="1">
    <citation type="submission" date="2018-06" db="EMBL/GenBank/DDBJ databases">
        <authorList>
            <person name="Zhirakovskaya E."/>
        </authorList>
    </citation>
    <scope>NUCLEOTIDE SEQUENCE</scope>
</reference>
<name>A0A3B0VL23_9ZZZZ</name>
<accession>A0A3B0VL23</accession>
<dbReference type="SUPFAM" id="SSF48695">
    <property type="entry name" value="Multiheme cytochromes"/>
    <property type="match status" value="1"/>
</dbReference>
<evidence type="ECO:0000313" key="1">
    <source>
        <dbReference type="EMBL" id="VAW32816.1"/>
    </source>
</evidence>
<dbReference type="InterPro" id="IPR036280">
    <property type="entry name" value="Multihaem_cyt_sf"/>
</dbReference>
<organism evidence="1">
    <name type="scientific">hydrothermal vent metagenome</name>
    <dbReference type="NCBI Taxonomy" id="652676"/>
    <lineage>
        <taxon>unclassified sequences</taxon>
        <taxon>metagenomes</taxon>
        <taxon>ecological metagenomes</taxon>
    </lineage>
</organism>
<dbReference type="AlphaFoldDB" id="A0A3B0VL23"/>